<dbReference type="GO" id="GO:0018773">
    <property type="term" value="F:acetylpyruvate hydrolase activity"/>
    <property type="evidence" value="ECO:0007669"/>
    <property type="project" value="TreeGrafter"/>
</dbReference>
<dbReference type="AlphaFoldDB" id="A0A4V6NCC8"/>
<dbReference type="InterPro" id="IPR011234">
    <property type="entry name" value="Fumarylacetoacetase-like_C"/>
</dbReference>
<organism evidence="3 4">
    <name type="scientific">Cocleimonas flava</name>
    <dbReference type="NCBI Taxonomy" id="634765"/>
    <lineage>
        <taxon>Bacteria</taxon>
        <taxon>Pseudomonadati</taxon>
        <taxon>Pseudomonadota</taxon>
        <taxon>Gammaproteobacteria</taxon>
        <taxon>Thiotrichales</taxon>
        <taxon>Thiotrichaceae</taxon>
        <taxon>Cocleimonas</taxon>
    </lineage>
</organism>
<accession>A0A4V6NCC8</accession>
<dbReference type="Gene3D" id="3.90.850.10">
    <property type="entry name" value="Fumarylacetoacetase-like, C-terminal domain"/>
    <property type="match status" value="1"/>
</dbReference>
<protein>
    <submittedName>
        <fullName evidence="3">2-keto-4-pentenoate hydratase/2-oxohepta-3-ene-1,7-dioic acid hydratase in catechol pathway</fullName>
    </submittedName>
</protein>
<evidence type="ECO:0000313" key="3">
    <source>
        <dbReference type="EMBL" id="TCJ84585.1"/>
    </source>
</evidence>
<comment type="caution">
    <text evidence="3">The sequence shown here is derived from an EMBL/GenBank/DDBJ whole genome shotgun (WGS) entry which is preliminary data.</text>
</comment>
<dbReference type="SUPFAM" id="SSF56529">
    <property type="entry name" value="FAH"/>
    <property type="match status" value="1"/>
</dbReference>
<sequence length="203" mass="22661">MKTISCDGKDITPSKIICIGRNYVEHIQELDNAMPDEPVIFLKPNSAISHEIVTHETDAIHYEAEISFLVHDKQLTAVGFGLDLTKREVQSNLKGKGLPWERAKAFDNSAVLSDFKPFDGDIHALRLELFINGELIQYGGTPLMLYKPSEILEEVSKFMTIADNDIIMTGTPKGVGVVNKGDVFVGKIFENDDLLVDVEWQVQ</sequence>
<evidence type="ECO:0000259" key="2">
    <source>
        <dbReference type="Pfam" id="PF01557"/>
    </source>
</evidence>
<dbReference type="Pfam" id="PF01557">
    <property type="entry name" value="FAA_hydrolase"/>
    <property type="match status" value="1"/>
</dbReference>
<proteinExistence type="predicted"/>
<gene>
    <name evidence="3" type="ORF">EV695_2543</name>
</gene>
<feature type="domain" description="Fumarylacetoacetase-like C-terminal" evidence="2">
    <location>
        <begin position="15"/>
        <end position="185"/>
    </location>
</feature>
<dbReference type="OrthoDB" id="9805307at2"/>
<name>A0A4V6NCC8_9GAMM</name>
<keyword evidence="4" id="KW-1185">Reference proteome</keyword>
<dbReference type="PANTHER" id="PTHR11820:SF7">
    <property type="entry name" value="ACYLPYRUVASE FAHD1, MITOCHONDRIAL"/>
    <property type="match status" value="1"/>
</dbReference>
<keyword evidence="1" id="KW-0479">Metal-binding</keyword>
<dbReference type="EMBL" id="SMFQ01000004">
    <property type="protein sequence ID" value="TCJ84585.1"/>
    <property type="molecule type" value="Genomic_DNA"/>
</dbReference>
<dbReference type="InterPro" id="IPR036663">
    <property type="entry name" value="Fumarylacetoacetase_C_sf"/>
</dbReference>
<dbReference type="Proteomes" id="UP000294887">
    <property type="component" value="Unassembled WGS sequence"/>
</dbReference>
<evidence type="ECO:0000313" key="4">
    <source>
        <dbReference type="Proteomes" id="UP000294887"/>
    </source>
</evidence>
<dbReference type="GO" id="GO:0046872">
    <property type="term" value="F:metal ion binding"/>
    <property type="evidence" value="ECO:0007669"/>
    <property type="project" value="UniProtKB-KW"/>
</dbReference>
<reference evidence="3 4" key="1">
    <citation type="submission" date="2019-03" db="EMBL/GenBank/DDBJ databases">
        <title>Genomic Encyclopedia of Type Strains, Phase IV (KMG-IV): sequencing the most valuable type-strain genomes for metagenomic binning, comparative biology and taxonomic classification.</title>
        <authorList>
            <person name="Goeker M."/>
        </authorList>
    </citation>
    <scope>NUCLEOTIDE SEQUENCE [LARGE SCALE GENOMIC DNA]</scope>
    <source>
        <strain evidence="3 4">DSM 24830</strain>
    </source>
</reference>
<dbReference type="PANTHER" id="PTHR11820">
    <property type="entry name" value="ACYLPYRUVASE"/>
    <property type="match status" value="1"/>
</dbReference>
<dbReference type="RefSeq" id="WP_131906334.1">
    <property type="nucleotide sequence ID" value="NZ_BAAAFU010000006.1"/>
</dbReference>
<evidence type="ECO:0000256" key="1">
    <source>
        <dbReference type="ARBA" id="ARBA00022723"/>
    </source>
</evidence>